<dbReference type="RefSeq" id="WP_066663447.1">
    <property type="nucleotide sequence ID" value="NZ_CP011402.1"/>
</dbReference>
<evidence type="ECO:0000259" key="1">
    <source>
        <dbReference type="Pfam" id="PF02754"/>
    </source>
</evidence>
<dbReference type="STRING" id="79604.AAY81_07600"/>
<protein>
    <submittedName>
        <fullName evidence="2">L-lactate dehydrogenase complex protein LldE</fullName>
    </submittedName>
</protein>
<dbReference type="InterPro" id="IPR004017">
    <property type="entry name" value="Cys_rich_dom"/>
</dbReference>
<feature type="domain" description="Cysteine-rich" evidence="1">
    <location>
        <begin position="3"/>
        <end position="85"/>
    </location>
</feature>
<evidence type="ECO:0000313" key="2">
    <source>
        <dbReference type="EMBL" id="SEO74856.1"/>
    </source>
</evidence>
<dbReference type="GO" id="GO:0016491">
    <property type="term" value="F:oxidoreductase activity"/>
    <property type="evidence" value="ECO:0007669"/>
    <property type="project" value="UniProtKB-ARBA"/>
</dbReference>
<proteinExistence type="predicted"/>
<feature type="domain" description="Cysteine-rich" evidence="1">
    <location>
        <begin position="135"/>
        <end position="220"/>
    </location>
</feature>
<dbReference type="EMBL" id="FOEC01000005">
    <property type="protein sequence ID" value="SEO74856.1"/>
    <property type="molecule type" value="Genomic_DNA"/>
</dbReference>
<dbReference type="Pfam" id="PF02754">
    <property type="entry name" value="CCG"/>
    <property type="match status" value="2"/>
</dbReference>
<dbReference type="PATRIC" id="fig|79604.3.peg.1532"/>
<reference evidence="3" key="1">
    <citation type="submission" date="2016-10" db="EMBL/GenBank/DDBJ databases">
        <authorList>
            <person name="Varghese N."/>
        </authorList>
    </citation>
    <scope>NUCLEOTIDE SEQUENCE [LARGE SCALE GENOMIC DNA]</scope>
    <source>
        <strain evidence="3">DSM 21843</strain>
    </source>
</reference>
<accession>A0A172RZ34</accession>
<dbReference type="AlphaFoldDB" id="A0A172RZ34"/>
<name>A0A172RZ34_9ACTN</name>
<dbReference type="GO" id="GO:0005829">
    <property type="term" value="C:cytosol"/>
    <property type="evidence" value="ECO:0007669"/>
    <property type="project" value="TreeGrafter"/>
</dbReference>
<gene>
    <name evidence="2" type="ORF">SAMN02910314_01085</name>
</gene>
<dbReference type="KEGG" id="ddt:AAY81_07600"/>
<dbReference type="Proteomes" id="UP000182975">
    <property type="component" value="Unassembled WGS sequence"/>
</dbReference>
<evidence type="ECO:0000313" key="3">
    <source>
        <dbReference type="Proteomes" id="UP000182975"/>
    </source>
</evidence>
<dbReference type="PANTHER" id="PTHR30296">
    <property type="entry name" value="UNCHARACTERIZED PROTEIN YKGE"/>
    <property type="match status" value="1"/>
</dbReference>
<organism evidence="2 3">
    <name type="scientific">Denitrobacterium detoxificans</name>
    <dbReference type="NCBI Taxonomy" id="79604"/>
    <lineage>
        <taxon>Bacteria</taxon>
        <taxon>Bacillati</taxon>
        <taxon>Actinomycetota</taxon>
        <taxon>Coriobacteriia</taxon>
        <taxon>Eggerthellales</taxon>
        <taxon>Eggerthellaceae</taxon>
        <taxon>Denitrobacterium</taxon>
    </lineage>
</organism>
<dbReference type="OrthoDB" id="9803192at2"/>
<sequence length="249" mass="27859">MKVAFFPGCLVDMFYPEVGIAAVNVLERLGCEVEMPEEQICCGQMLTNSGYKKELVPVAQRIIDSYYNMDYDAIVSLTGSCMSAIIDDYPAIIEDPEYKSKLDAISVRSRFFEFTEFLVDKLGVTDLGASFPHTVTYHKSCHVTRFLRVEEQPMELLRNVKGLQYIEMEHADRCCGFGGTFSVKQPEISSAIVAEKCQTIIDTGAEVLCGGDVPCLMNIKGALARLRTEGKLDRDIRVMHIAQILDSRE</sequence>
<dbReference type="PANTHER" id="PTHR30296:SF0">
    <property type="entry name" value="LACTATE UTILIZATION PROTEIN A"/>
    <property type="match status" value="1"/>
</dbReference>
<keyword evidence="3" id="KW-1185">Reference proteome</keyword>